<dbReference type="EMBL" id="CAUYUJ010019504">
    <property type="protein sequence ID" value="CAK0891670.1"/>
    <property type="molecule type" value="Genomic_DNA"/>
</dbReference>
<name>A0ABN9X170_9DINO</name>
<evidence type="ECO:0000313" key="1">
    <source>
        <dbReference type="EMBL" id="CAK0891670.1"/>
    </source>
</evidence>
<comment type="caution">
    <text evidence="1">The sequence shown here is derived from an EMBL/GenBank/DDBJ whole genome shotgun (WGS) entry which is preliminary data.</text>
</comment>
<protein>
    <submittedName>
        <fullName evidence="1">Uncharacterized protein</fullName>
    </submittedName>
</protein>
<evidence type="ECO:0000313" key="2">
    <source>
        <dbReference type="Proteomes" id="UP001189429"/>
    </source>
</evidence>
<accession>A0ABN9X170</accession>
<gene>
    <name evidence="1" type="ORF">PCOR1329_LOCUS71537</name>
</gene>
<organism evidence="1 2">
    <name type="scientific">Prorocentrum cordatum</name>
    <dbReference type="NCBI Taxonomy" id="2364126"/>
    <lineage>
        <taxon>Eukaryota</taxon>
        <taxon>Sar</taxon>
        <taxon>Alveolata</taxon>
        <taxon>Dinophyceae</taxon>
        <taxon>Prorocentrales</taxon>
        <taxon>Prorocentraceae</taxon>
        <taxon>Prorocentrum</taxon>
    </lineage>
</organism>
<keyword evidence="2" id="KW-1185">Reference proteome</keyword>
<proteinExistence type="predicted"/>
<dbReference type="Proteomes" id="UP001189429">
    <property type="component" value="Unassembled WGS sequence"/>
</dbReference>
<reference evidence="1" key="1">
    <citation type="submission" date="2023-10" db="EMBL/GenBank/DDBJ databases">
        <authorList>
            <person name="Chen Y."/>
            <person name="Shah S."/>
            <person name="Dougan E. K."/>
            <person name="Thang M."/>
            <person name="Chan C."/>
        </authorList>
    </citation>
    <scope>NUCLEOTIDE SEQUENCE [LARGE SCALE GENOMIC DNA]</scope>
</reference>
<sequence>MAAAVVISRDVAPGMAGMEDKPELVDDVDYDQEGYDTLYGNPPGYHKEDDATFCLDGFPVENAYWCEGRVECFQTMGRLTLLYRLDPEDRMAS</sequence>